<evidence type="ECO:0000256" key="1">
    <source>
        <dbReference type="ARBA" id="ARBA00005788"/>
    </source>
</evidence>
<evidence type="ECO:0000313" key="4">
    <source>
        <dbReference type="Proteomes" id="UP000623467"/>
    </source>
</evidence>
<evidence type="ECO:0000313" key="3">
    <source>
        <dbReference type="EMBL" id="KAF7361239.1"/>
    </source>
</evidence>
<dbReference type="Pfam" id="PF08593">
    <property type="entry name" value="Mug135_C"/>
    <property type="match status" value="1"/>
</dbReference>
<protein>
    <recommendedName>
        <fullName evidence="2">Mug135-like C-terminal domain-containing protein</fullName>
    </recommendedName>
</protein>
<accession>A0A8H7D3W2</accession>
<keyword evidence="4" id="KW-1185">Reference proteome</keyword>
<gene>
    <name evidence="3" type="ORF">MSAN_01156000</name>
</gene>
<name>A0A8H7D3W2_9AGAR</name>
<feature type="domain" description="Mug135-like C-terminal" evidence="2">
    <location>
        <begin position="93"/>
        <end position="163"/>
    </location>
</feature>
<comment type="caution">
    <text evidence="3">The sequence shown here is derived from an EMBL/GenBank/DDBJ whole genome shotgun (WGS) entry which is preliminary data.</text>
</comment>
<dbReference type="OrthoDB" id="3230244at2759"/>
<evidence type="ECO:0000259" key="2">
    <source>
        <dbReference type="Pfam" id="PF08593"/>
    </source>
</evidence>
<dbReference type="Proteomes" id="UP000623467">
    <property type="component" value="Unassembled WGS sequence"/>
</dbReference>
<dbReference type="AlphaFoldDB" id="A0A8H7D3W2"/>
<dbReference type="EMBL" id="JACAZH010000008">
    <property type="protein sequence ID" value="KAF7361239.1"/>
    <property type="molecule type" value="Genomic_DNA"/>
</dbReference>
<sequence>MLKHRTEIPYVANNSKLSNLLFDHNEWRRCVHCAIQTASFCSKNPLIAPTMSDAGGADEVPPAWFQHWNATQFQPLVAMVREMKSFGGIQKINAEYATGHNAPFGIIPFLSGDDPTQDPYNLPAIYNISVLTNLNPASLNEYLRGYGLTAQGSRDDKIRRLCATYRVLWTAVTFGPSLVPRMKHLKLVYR</sequence>
<dbReference type="InterPro" id="IPR013902">
    <property type="entry name" value="Mug135-like_C"/>
</dbReference>
<reference evidence="3" key="1">
    <citation type="submission" date="2020-05" db="EMBL/GenBank/DDBJ databases">
        <title>Mycena genomes resolve the evolution of fungal bioluminescence.</title>
        <authorList>
            <person name="Tsai I.J."/>
        </authorList>
    </citation>
    <scope>NUCLEOTIDE SEQUENCE</scope>
    <source>
        <strain evidence="3">160909Yilan</strain>
    </source>
</reference>
<organism evidence="3 4">
    <name type="scientific">Mycena sanguinolenta</name>
    <dbReference type="NCBI Taxonomy" id="230812"/>
    <lineage>
        <taxon>Eukaryota</taxon>
        <taxon>Fungi</taxon>
        <taxon>Dikarya</taxon>
        <taxon>Basidiomycota</taxon>
        <taxon>Agaricomycotina</taxon>
        <taxon>Agaricomycetes</taxon>
        <taxon>Agaricomycetidae</taxon>
        <taxon>Agaricales</taxon>
        <taxon>Marasmiineae</taxon>
        <taxon>Mycenaceae</taxon>
        <taxon>Mycena</taxon>
    </lineage>
</organism>
<proteinExistence type="inferred from homology"/>
<comment type="similarity">
    <text evidence="1">Belongs to the UPF0612 family.</text>
</comment>